<proteinExistence type="predicted"/>
<protein>
    <recommendedName>
        <fullName evidence="2">DUF6603 domain-containing protein</fullName>
    </recommendedName>
</protein>
<keyword evidence="4" id="KW-1185">Reference proteome</keyword>
<dbReference type="EMBL" id="QLYX01000016">
    <property type="protein sequence ID" value="RAY11896.1"/>
    <property type="molecule type" value="Genomic_DNA"/>
</dbReference>
<evidence type="ECO:0000313" key="3">
    <source>
        <dbReference type="EMBL" id="RAY11896.1"/>
    </source>
</evidence>
<dbReference type="InterPro" id="IPR046538">
    <property type="entry name" value="DUF6603"/>
</dbReference>
<dbReference type="InterPro" id="IPR029058">
    <property type="entry name" value="AB_hydrolase_fold"/>
</dbReference>
<feature type="domain" description="DUF6603" evidence="2">
    <location>
        <begin position="2194"/>
        <end position="2670"/>
    </location>
</feature>
<reference evidence="3 4" key="1">
    <citation type="submission" date="2018-06" db="EMBL/GenBank/DDBJ databases">
        <title>Actinomadura craniellae sp. nov. isolated from marine sponge Craniella sp.</title>
        <authorList>
            <person name="Li L."/>
            <person name="Xu Q.H."/>
            <person name="Lin H.W."/>
            <person name="Lu Y.H."/>
        </authorList>
    </citation>
    <scope>NUCLEOTIDE SEQUENCE [LARGE SCALE GENOMIC DNA]</scope>
    <source>
        <strain evidence="3 4">LHW63021</strain>
    </source>
</reference>
<dbReference type="SUPFAM" id="SSF53474">
    <property type="entry name" value="alpha/beta-Hydrolases"/>
    <property type="match status" value="1"/>
</dbReference>
<evidence type="ECO:0000256" key="1">
    <source>
        <dbReference type="SAM" id="MobiDB-lite"/>
    </source>
</evidence>
<organism evidence="3 4">
    <name type="scientific">Actinomadura craniellae</name>
    <dbReference type="NCBI Taxonomy" id="2231787"/>
    <lineage>
        <taxon>Bacteria</taxon>
        <taxon>Bacillati</taxon>
        <taxon>Actinomycetota</taxon>
        <taxon>Actinomycetes</taxon>
        <taxon>Streptosporangiales</taxon>
        <taxon>Thermomonosporaceae</taxon>
        <taxon>Actinomadura</taxon>
    </lineage>
</organism>
<dbReference type="Proteomes" id="UP000251891">
    <property type="component" value="Unassembled WGS sequence"/>
</dbReference>
<gene>
    <name evidence="3" type="ORF">DPM19_28440</name>
</gene>
<comment type="caution">
    <text evidence="3">The sequence shown here is derived from an EMBL/GenBank/DDBJ whole genome shotgun (WGS) entry which is preliminary data.</text>
</comment>
<name>A0A365GYK5_9ACTN</name>
<accession>A0A365GYK5</accession>
<feature type="region of interest" description="Disordered" evidence="1">
    <location>
        <begin position="2845"/>
        <end position="2874"/>
    </location>
</feature>
<dbReference type="Pfam" id="PF20248">
    <property type="entry name" value="DUF6603"/>
    <property type="match status" value="1"/>
</dbReference>
<evidence type="ECO:0000259" key="2">
    <source>
        <dbReference type="Pfam" id="PF20248"/>
    </source>
</evidence>
<evidence type="ECO:0000313" key="4">
    <source>
        <dbReference type="Proteomes" id="UP000251891"/>
    </source>
</evidence>
<sequence length="3143" mass="315691">MARAMIPDTMTAEASALGRAIGLFDGPSDDLSLNTAFFASPAEHVARVLADPDQRDAALEALDLLLPHAALEEETRLHPLVEPTGIGGLYLGVTRTGTGAATQILLDLRAVAQPGPTAPRVTATVPLVAVRNGALAVVTGEAAHPVELAATVRLPGDGARLTASLSMAGTGPGGAAARFRVRYRPGPASTLPPLDLDPIAVPEGLAQLAAALVDALLSAADQPAQVRALAGHLTGLLGLSDGLPALPLAGLVHDPAAMRGWLAGLAGSTLADGRSALVAWLRHIAGLLGDLPMSAPPAGAPTEEQPAVLRLTPPGPGPAVSARVWLRPAPDSGTPVLVVALAAEFTVAAAGAVVSGEGILLALPLHGTGPAVLAERAEVTVRRAAASGPLIPAGPATHGFGVGSLRAGLRYDASGLGPVLELRDVVTPDHVFPRLDLTDASSLGSAAAAALEDALEEGLGAAGPFVGAVRTLLGLATTPGTDIGGLATAPTRALAAYYRELRQTADGWRRLLAAIGGLLGSGRPGDLAPVTGAGTAADPWVLPLGWWPGTTAATGGFALALWDEGTAGAPRLHLGLRLRVASAAQAATAWAVSAQAALLAADLAPEGGGVRWLGGARADLAVTPPGEELDGDLGLATGDLRAFAAWAPGRPLTAQVTLEDVRLTVAGEQLDLGTLRLPADTDASSGTFGLAISPAQAVDVLRAVVARAAASWGGPGAGLLPSILGMGRSARLPEGAPAIEPPDPDDAGSLLERPLEALRSWAAALVSAQAGVTAAGLPYLSEARWPLQAFLTDRVGLFEDIGAAGPAPAGHGTAADPWTVPLQPHGRPAAELLTWTLPGGPPPEWAEAVTARLESETLDTTDLDYVADLAADLGPFVGEATAALGSGTEALGSLRLLRDLFAEGDGVVPADAAGRGPGSAEVATPVTAAHHMLPRSRDAIRAVLGTVRSLTAGLGTVPWSVVLVAPSFAGDDCWSGLVAAATGPGGPLPASAAVATVDLRGVPDPLHADLSTIGAAPVYVVRLGEKAEHTAVHQAAQLRRVLDRIAVARPGGRTVLVAHSVAGVAARRLVADLAAEPATSVLGLATLGTPLKPVDVSALTGPGVRNAARLVRGVAPYGLGAEGADDMLVFLAPTQDDLDPYGRDLPAATAAVAGPGLLPAARFAAVPATPPDVRGIPVLAITGELPGGTLATRLADLVAGAAAAGTPGEQVTHLAHGVRIGLPKPAGPAGAVAVETDVRLDLGRVPVVVGAPEPPAPRAGLVARVRLARAGGPLLDTETGAVPETGARIGTLEATVTVPGDSGAPVLDVVLRDAALGGRWSHAAGLDDPRTAPLLAHLIDALGRENPAGGELAAFLNLLTDLGLTGTDGTGKVWIADAFAALAADPGAYLGPRLVSLLDRGTGLYGLARDAGAAAGAGPWHWRSPDLPVELVVTPDPWRVAVRTTGAGLATAAGGRFRGAGEVELGGAATADCALSLAGSLAGLGLDRGPTGAPRLHAPWLDAPLPLDAGPAELRAALAPLVPRLIADVCLTGLLERAIGGFGPAAALSRLLHDPAGWLLDNLLGGGGSGTPDPAALNRVLTDLADAAGLARDTARPLVLPGNLIVRADAAPAGGTRLSLATNSPVAISGITLALSAAVTLAGRHAAVGGTLEVDLPLPGSWGSVRVIAGHGPDGPVLACTLSGAETTVHLLPAVKGVAELVAAQAARLLPEVLDGLTAAAASPAPSPLLSDALAVAAALGVYDPAAGPGHGFAAKGDRLARLVRAAPGSPDGITAAGVSATATLLGRLLGGIVSSPAPGALRVSTPVLGGNLVLDAVAVPGSAQPALLVGLTGLNLQTPVGGQVSAGVTADVTVGRSGTAYTAAARLAARLDTGAGIVLTPRLDLSAGSDGRLRVALRPLGDDQVVVALAPVPAAITAADAARLARAWVVPLATRLMMRAADTWLSRPLWDGPTGKNTRDLLRAAKVVDDQDRLLPLPGPAAALRDLLGVLDGVAVPLPGGLGLGLARSGTLLGLRLTGQAEITAGEYRVELHAGLPAATGIAWPAAENGVTLMLLDTAGTAPGLAPALRFGGVGATVRRRDGAAVIDAGGVRLGHASGFVRAEVVLPVGGTPRRSTTAGSLGAAAVLGGLGLPLLTAPGPANDPVAGGILAPGTGDGTPANPPIDVVVASGPTGPQVVLNGTDAAEPRWLPVQKSFGPLHLDQLGLAHRKLTGPEHADHPDAVALFFDGSLALAGMSIKPDGLRLLVPLDDLAEPGEWEIGLDGLAVSLDLPSVRVAGGLTRTVADGVAEYTGELAVDVAGRGFTAIGGYSKGADGVTSLFVFVALPFALGGPPYLFVEGLAGGVGYNRALVVPTDPIAATSFPLVQAVQEGGVGLPRDPDSQLAALRKVAPARRGSHWVAAGVRFSSFELVHTSAVAYAALDRGFQVGLLGVSRMVLPMAGPAIANVELAVNARFDSAESLLSIRAQLTDNSWLLSRDCQLTGGFAFVIWFRERRFVLTIGGYSPWFDPEGFPVVPRVGIRWAVSRQISVKGEAYFAVVPGFMMFGGRIEAAYNTDIVRLWFTAWLDVLLGWDPFYYRVDMGVEVGATFRLRVCLIACVTIRVSVSLGVSLQIEGPPLHGRARVDLAVASVTVHIGDPAPPPPAYLTWLAFSRRYLAGPTGPAVVAVSAGAAADTGPAATGANPPDGSQANPWPIQAAARLRTESRIPATRAKVGETAVPLTGITVGGPAPLHPTPCGNKVLPYFRVTHQVAVTGSNGAAPNSMVVTPRQGGFQAALWQPAPAPGDQPQNVDGLPALGGVDLDFITAATGAPVTVRPEITAVSTPLPFGAPAGRARAATALAAEPAPPARTRRTPTAPGPRLIGVVHPGGRRVTRPAPVPAAALAATGDAVTLAPEAGYVWRVSAGERAGLAVEHGRARVVCVSGSGHVLADRVVDAAAKAFTPPEGTSHVMVGDVAGLPAGAPGWHVGTPVVQVLPGVALAGRVTLLPDGPVPMPAAPDQVVLLSAGDLLRNRGGCRTLLPPATTVVQVLVERADGTAGAAADLDGAVTIDGRTVRGEALRTASGMGLLLQVPPRDNGADLPVQVDLELPGGWSAVAVHAVAQRENEAADEGAGQALAAAGTQPAVVRWAAADNDGGWK</sequence>
<dbReference type="Gene3D" id="3.40.50.1820">
    <property type="entry name" value="alpha/beta hydrolase"/>
    <property type="match status" value="1"/>
</dbReference>